<organism evidence="2 3">
    <name type="scientific">Kitasatospora terrestris</name>
    <dbReference type="NCBI Taxonomy" id="258051"/>
    <lineage>
        <taxon>Bacteria</taxon>
        <taxon>Bacillati</taxon>
        <taxon>Actinomycetota</taxon>
        <taxon>Actinomycetes</taxon>
        <taxon>Kitasatosporales</taxon>
        <taxon>Streptomycetaceae</taxon>
        <taxon>Kitasatospora</taxon>
    </lineage>
</organism>
<name>A0ABP9DAN5_9ACTN</name>
<feature type="compositionally biased region" description="Basic and acidic residues" evidence="1">
    <location>
        <begin position="10"/>
        <end position="20"/>
    </location>
</feature>
<protein>
    <recommendedName>
        <fullName evidence="4">Transposase</fullName>
    </recommendedName>
</protein>
<evidence type="ECO:0008006" key="4">
    <source>
        <dbReference type="Google" id="ProtNLM"/>
    </source>
</evidence>
<feature type="region of interest" description="Disordered" evidence="1">
    <location>
        <begin position="1"/>
        <end position="25"/>
    </location>
</feature>
<dbReference type="EMBL" id="BAABIS010000001">
    <property type="protein sequence ID" value="GAA4830834.1"/>
    <property type="molecule type" value="Genomic_DNA"/>
</dbReference>
<evidence type="ECO:0000313" key="3">
    <source>
        <dbReference type="Proteomes" id="UP001501752"/>
    </source>
</evidence>
<reference evidence="3" key="1">
    <citation type="journal article" date="2019" name="Int. J. Syst. Evol. Microbiol.">
        <title>The Global Catalogue of Microorganisms (GCM) 10K type strain sequencing project: providing services to taxonomists for standard genome sequencing and annotation.</title>
        <authorList>
            <consortium name="The Broad Institute Genomics Platform"/>
            <consortium name="The Broad Institute Genome Sequencing Center for Infectious Disease"/>
            <person name="Wu L."/>
            <person name="Ma J."/>
        </authorList>
    </citation>
    <scope>NUCLEOTIDE SEQUENCE [LARGE SCALE GENOMIC DNA]</scope>
    <source>
        <strain evidence="3">JCM 13006</strain>
    </source>
</reference>
<sequence length="76" mass="8358">MGETATTTSDAHDLPHAEHGRKARAKLTRYDRMTARRKHRLPLSERTCTCTACGAVSPRDKNSARVMLIRAGLVPG</sequence>
<gene>
    <name evidence="2" type="ORF">GCM10023235_01100</name>
</gene>
<keyword evidence="3" id="KW-1185">Reference proteome</keyword>
<proteinExistence type="predicted"/>
<evidence type="ECO:0000313" key="2">
    <source>
        <dbReference type="EMBL" id="GAA4830834.1"/>
    </source>
</evidence>
<accession>A0ABP9DAN5</accession>
<comment type="caution">
    <text evidence="2">The sequence shown here is derived from an EMBL/GenBank/DDBJ whole genome shotgun (WGS) entry which is preliminary data.</text>
</comment>
<evidence type="ECO:0000256" key="1">
    <source>
        <dbReference type="SAM" id="MobiDB-lite"/>
    </source>
</evidence>
<dbReference type="Proteomes" id="UP001501752">
    <property type="component" value="Unassembled WGS sequence"/>
</dbReference>